<keyword evidence="12" id="KW-1185">Reference proteome</keyword>
<keyword evidence="5" id="KW-0201">Cytochrome c-type biogenesis</keyword>
<feature type="binding site" description="covalent" evidence="10">
    <location>
        <position position="127"/>
    </location>
    <ligand>
        <name>heme</name>
        <dbReference type="ChEBI" id="CHEBI:30413"/>
    </ligand>
</feature>
<dbReference type="Proteomes" id="UP000055590">
    <property type="component" value="Chromosome"/>
</dbReference>
<keyword evidence="3" id="KW-0812">Transmembrane</keyword>
<keyword evidence="4 10" id="KW-0479">Metal-binding</keyword>
<dbReference type="EMBL" id="CP012332">
    <property type="protein sequence ID" value="AKU89821.1"/>
    <property type="molecule type" value="Genomic_DNA"/>
</dbReference>
<dbReference type="KEGG" id="vin:AKJ08_0208"/>
<organism evidence="11 12">
    <name type="scientific">Vulgatibacter incomptus</name>
    <dbReference type="NCBI Taxonomy" id="1391653"/>
    <lineage>
        <taxon>Bacteria</taxon>
        <taxon>Pseudomonadati</taxon>
        <taxon>Myxococcota</taxon>
        <taxon>Myxococcia</taxon>
        <taxon>Myxococcales</taxon>
        <taxon>Cystobacterineae</taxon>
        <taxon>Vulgatibacteraceae</taxon>
        <taxon>Vulgatibacter</taxon>
    </lineage>
</organism>
<evidence type="ECO:0000256" key="8">
    <source>
        <dbReference type="ARBA" id="ARBA00023004"/>
    </source>
</evidence>
<name>A0A0K1P8T4_9BACT</name>
<evidence type="ECO:0000313" key="12">
    <source>
        <dbReference type="Proteomes" id="UP000055590"/>
    </source>
</evidence>
<keyword evidence="7" id="KW-1133">Transmembrane helix</keyword>
<keyword evidence="6" id="KW-0735">Signal-anchor</keyword>
<evidence type="ECO:0000256" key="2">
    <source>
        <dbReference type="ARBA" id="ARBA00022617"/>
    </source>
</evidence>
<dbReference type="GO" id="GO:0046872">
    <property type="term" value="F:metal ion binding"/>
    <property type="evidence" value="ECO:0007669"/>
    <property type="project" value="UniProtKB-KW"/>
</dbReference>
<sequence>MSQPKTGRIKWFAVAALAVAGAAFAFIALGGLGENLVYYWDPSELRQAGDKAIGATIRLGGQVAPGSIQFDPGTSKLAFEVTDGKQNIPVRSEGVPPQMFRENIGVIVEGTMTKEGHFTSSRLMVSHGNEYQAPHDGEKVDTHELMKTAEGVAE</sequence>
<evidence type="ECO:0000256" key="3">
    <source>
        <dbReference type="ARBA" id="ARBA00022692"/>
    </source>
</evidence>
<evidence type="ECO:0000313" key="11">
    <source>
        <dbReference type="EMBL" id="AKU89821.1"/>
    </source>
</evidence>
<evidence type="ECO:0000256" key="4">
    <source>
        <dbReference type="ARBA" id="ARBA00022723"/>
    </source>
</evidence>
<dbReference type="GO" id="GO:0017003">
    <property type="term" value="P:protein-heme linkage"/>
    <property type="evidence" value="ECO:0007669"/>
    <property type="project" value="InterPro"/>
</dbReference>
<comment type="subcellular location">
    <subcellularLocation>
        <location evidence="1">Membrane</location>
    </subcellularLocation>
</comment>
<reference evidence="11 12" key="1">
    <citation type="submission" date="2015-08" db="EMBL/GenBank/DDBJ databases">
        <authorList>
            <person name="Babu N.S."/>
            <person name="Beckwith C.J."/>
            <person name="Beseler K.G."/>
            <person name="Brison A."/>
            <person name="Carone J.V."/>
            <person name="Caskin T.P."/>
            <person name="Diamond M."/>
            <person name="Durham M.E."/>
            <person name="Foxe J.M."/>
            <person name="Go M."/>
            <person name="Henderson B.A."/>
            <person name="Jones I.B."/>
            <person name="McGettigan J.A."/>
            <person name="Micheletti S.J."/>
            <person name="Nasrallah M.E."/>
            <person name="Ortiz D."/>
            <person name="Piller C.R."/>
            <person name="Privatt S.R."/>
            <person name="Schneider S.L."/>
            <person name="Sharp S."/>
            <person name="Smith T.C."/>
            <person name="Stanton J.D."/>
            <person name="Ullery H.E."/>
            <person name="Wilson R.J."/>
            <person name="Serrano M.G."/>
            <person name="Buck G."/>
            <person name="Lee V."/>
            <person name="Wang Y."/>
            <person name="Carvalho R."/>
            <person name="Voegtly L."/>
            <person name="Shi R."/>
            <person name="Duckworth R."/>
            <person name="Johnson A."/>
            <person name="Loviza R."/>
            <person name="Walstead R."/>
            <person name="Shah Z."/>
            <person name="Kiflezghi M."/>
            <person name="Wade K."/>
            <person name="Ball S.L."/>
            <person name="Bradley K.W."/>
            <person name="Asai D.J."/>
            <person name="Bowman C.A."/>
            <person name="Russell D.A."/>
            <person name="Pope W.H."/>
            <person name="Jacobs-Sera D."/>
            <person name="Hendrix R.W."/>
            <person name="Hatfull G.F."/>
        </authorList>
    </citation>
    <scope>NUCLEOTIDE SEQUENCE [LARGE SCALE GENOMIC DNA]</scope>
    <source>
        <strain evidence="11 12">DSM 27710</strain>
    </source>
</reference>
<evidence type="ECO:0000256" key="1">
    <source>
        <dbReference type="ARBA" id="ARBA00004370"/>
    </source>
</evidence>
<dbReference type="GO" id="GO:0017004">
    <property type="term" value="P:cytochrome complex assembly"/>
    <property type="evidence" value="ECO:0007669"/>
    <property type="project" value="UniProtKB-KW"/>
</dbReference>
<gene>
    <name evidence="11" type="ORF">AKJ08_0208</name>
</gene>
<keyword evidence="2 10" id="KW-0349">Heme</keyword>
<dbReference type="RefSeq" id="WP_050724356.1">
    <property type="nucleotide sequence ID" value="NZ_CP012332.1"/>
</dbReference>
<dbReference type="OrthoDB" id="9793584at2"/>
<proteinExistence type="predicted"/>
<dbReference type="InterPro" id="IPR036127">
    <property type="entry name" value="CcmE-like_sf"/>
</dbReference>
<evidence type="ECO:0000256" key="5">
    <source>
        <dbReference type="ARBA" id="ARBA00022748"/>
    </source>
</evidence>
<dbReference type="GO" id="GO:0005886">
    <property type="term" value="C:plasma membrane"/>
    <property type="evidence" value="ECO:0007669"/>
    <property type="project" value="InterPro"/>
</dbReference>
<dbReference type="Gene3D" id="2.40.50.140">
    <property type="entry name" value="Nucleic acid-binding proteins"/>
    <property type="match status" value="1"/>
</dbReference>
<dbReference type="InterPro" id="IPR012340">
    <property type="entry name" value="NA-bd_OB-fold"/>
</dbReference>
<dbReference type="AlphaFoldDB" id="A0A0K1P8T4"/>
<evidence type="ECO:0000256" key="6">
    <source>
        <dbReference type="ARBA" id="ARBA00022968"/>
    </source>
</evidence>
<evidence type="ECO:0000256" key="7">
    <source>
        <dbReference type="ARBA" id="ARBA00022989"/>
    </source>
</evidence>
<dbReference type="SUPFAM" id="SSF82093">
    <property type="entry name" value="Heme chaperone CcmE"/>
    <property type="match status" value="1"/>
</dbReference>
<accession>A0A0K1P8T4</accession>
<evidence type="ECO:0000256" key="10">
    <source>
        <dbReference type="PIRSR" id="PIRSR604329-50"/>
    </source>
</evidence>
<dbReference type="PANTHER" id="PTHR34128">
    <property type="entry name" value="CYTOCHROME C-TYPE BIOGENESIS PROTEIN CCME HOMOLOG, MITOCHONDRIAL"/>
    <property type="match status" value="1"/>
</dbReference>
<keyword evidence="8 10" id="KW-0408">Iron</keyword>
<dbReference type="InterPro" id="IPR004329">
    <property type="entry name" value="CcmE"/>
</dbReference>
<protein>
    <submittedName>
        <fullName evidence="11">Cytochrome c-type biogenesis protein CcmE, heme chaperone</fullName>
    </submittedName>
</protein>
<dbReference type="GO" id="GO:0020037">
    <property type="term" value="F:heme binding"/>
    <property type="evidence" value="ECO:0007669"/>
    <property type="project" value="InterPro"/>
</dbReference>
<dbReference type="Pfam" id="PF03100">
    <property type="entry name" value="CcmE"/>
    <property type="match status" value="1"/>
</dbReference>
<dbReference type="STRING" id="1391653.AKJ08_0208"/>
<dbReference type="PANTHER" id="PTHR34128:SF2">
    <property type="entry name" value="CYTOCHROME C-TYPE BIOGENESIS PROTEIN CCME HOMOLOG, MITOCHONDRIAL"/>
    <property type="match status" value="1"/>
</dbReference>
<evidence type="ECO:0000256" key="9">
    <source>
        <dbReference type="ARBA" id="ARBA00023136"/>
    </source>
</evidence>
<feature type="binding site" description="axial binding residue" evidence="10">
    <location>
        <position position="131"/>
    </location>
    <ligand>
        <name>heme</name>
        <dbReference type="ChEBI" id="CHEBI:30413"/>
    </ligand>
    <ligandPart>
        <name>Fe</name>
        <dbReference type="ChEBI" id="CHEBI:18248"/>
    </ligandPart>
</feature>
<keyword evidence="9" id="KW-0472">Membrane</keyword>